<evidence type="ECO:0000313" key="3">
    <source>
        <dbReference type="Proteomes" id="UP001610861"/>
    </source>
</evidence>
<proteinExistence type="predicted"/>
<organism evidence="2 3">
    <name type="scientific">Microbacterium alkaliflavum</name>
    <dbReference type="NCBI Taxonomy" id="3248839"/>
    <lineage>
        <taxon>Bacteria</taxon>
        <taxon>Bacillati</taxon>
        <taxon>Actinomycetota</taxon>
        <taxon>Actinomycetes</taxon>
        <taxon>Micrococcales</taxon>
        <taxon>Microbacteriaceae</taxon>
        <taxon>Microbacterium</taxon>
    </lineage>
</organism>
<dbReference type="Proteomes" id="UP001610861">
    <property type="component" value="Unassembled WGS sequence"/>
</dbReference>
<reference evidence="2 3" key="1">
    <citation type="submission" date="2024-09" db="EMBL/GenBank/DDBJ databases">
        <authorList>
            <person name="Pan X."/>
        </authorList>
    </citation>
    <scope>NUCLEOTIDE SEQUENCE [LARGE SCALE GENOMIC DNA]</scope>
    <source>
        <strain evidence="2 3">B2969</strain>
    </source>
</reference>
<evidence type="ECO:0000256" key="1">
    <source>
        <dbReference type="SAM" id="Phobius"/>
    </source>
</evidence>
<gene>
    <name evidence="2" type="ORF">ACH3VR_19215</name>
</gene>
<protein>
    <recommendedName>
        <fullName evidence="4">Fimbrial assembly protein</fullName>
    </recommendedName>
</protein>
<comment type="caution">
    <text evidence="2">The sequence shown here is derived from an EMBL/GenBank/DDBJ whole genome shotgun (WGS) entry which is preliminary data.</text>
</comment>
<feature type="transmembrane region" description="Helical" evidence="1">
    <location>
        <begin position="35"/>
        <end position="56"/>
    </location>
</feature>
<dbReference type="EMBL" id="JBIQWL010000010">
    <property type="protein sequence ID" value="MFH8252506.1"/>
    <property type="molecule type" value="Genomic_DNA"/>
</dbReference>
<keyword evidence="3" id="KW-1185">Reference proteome</keyword>
<keyword evidence="1" id="KW-0812">Transmembrane</keyword>
<keyword evidence="1" id="KW-1133">Transmembrane helix</keyword>
<evidence type="ECO:0008006" key="4">
    <source>
        <dbReference type="Google" id="ProtNLM"/>
    </source>
</evidence>
<dbReference type="RefSeq" id="WP_397557937.1">
    <property type="nucleotide sequence ID" value="NZ_JBIQWL010000010.1"/>
</dbReference>
<evidence type="ECO:0000313" key="2">
    <source>
        <dbReference type="EMBL" id="MFH8252506.1"/>
    </source>
</evidence>
<sequence length="217" mass="23118">MAKSMVPALAGVPRINLMPKMEIIRRERDALIRGWVWGVFAAILVTLAIIAAAFAFKWVSDQRLVAEQAHTNDLLVQLSALSEVSSALATQSELESFRSDAMVTDFAWAPVMASVKGILPSDVVFTGFSMKTGGTPVGDDPTAEPGLVGTLTLDSPTPIDIVGTVRSLRQVDGVLAADGQAVTSSNVIEGHYAYEITVQFDQSVYSGQYEADAEGAK</sequence>
<name>A0ABW7QC93_9MICO</name>
<accession>A0ABW7QC93</accession>
<keyword evidence="1" id="KW-0472">Membrane</keyword>